<proteinExistence type="predicted"/>
<gene>
    <name evidence="2" type="ORF">DZC52_03700</name>
</gene>
<dbReference type="AlphaFoldDB" id="A0A3E1KB76"/>
<dbReference type="Pfam" id="PF13524">
    <property type="entry name" value="Glyco_trans_1_2"/>
    <property type="match status" value="1"/>
</dbReference>
<evidence type="ECO:0000313" key="2">
    <source>
        <dbReference type="EMBL" id="RFF31763.1"/>
    </source>
</evidence>
<name>A0A3E1KB76_9GAMM</name>
<comment type="caution">
    <text evidence="2">The sequence shown here is derived from an EMBL/GenBank/DDBJ whole genome shotgun (WGS) entry which is preliminary data.</text>
</comment>
<evidence type="ECO:0000313" key="3">
    <source>
        <dbReference type="Proteomes" id="UP000260351"/>
    </source>
</evidence>
<dbReference type="RefSeq" id="WP_116649775.1">
    <property type="nucleotide sequence ID" value="NZ_QUZK01000016.1"/>
</dbReference>
<dbReference type="EMBL" id="QUZK01000016">
    <property type="protein sequence ID" value="RFF31763.1"/>
    <property type="molecule type" value="Genomic_DNA"/>
</dbReference>
<dbReference type="OrthoDB" id="5472311at2"/>
<accession>A0A3E1KB76</accession>
<organism evidence="2 3">
    <name type="scientific">Wenzhouxiangella sediminis</name>
    <dbReference type="NCBI Taxonomy" id="1792836"/>
    <lineage>
        <taxon>Bacteria</taxon>
        <taxon>Pseudomonadati</taxon>
        <taxon>Pseudomonadota</taxon>
        <taxon>Gammaproteobacteria</taxon>
        <taxon>Chromatiales</taxon>
        <taxon>Wenzhouxiangellaceae</taxon>
        <taxon>Wenzhouxiangella</taxon>
    </lineage>
</organism>
<dbReference type="SUPFAM" id="SSF53756">
    <property type="entry name" value="UDP-Glycosyltransferase/glycogen phosphorylase"/>
    <property type="match status" value="1"/>
</dbReference>
<feature type="domain" description="Spore protein YkvP/CgeB glycosyl transferase-like" evidence="1">
    <location>
        <begin position="190"/>
        <end position="275"/>
    </location>
</feature>
<dbReference type="Proteomes" id="UP000260351">
    <property type="component" value="Unassembled WGS sequence"/>
</dbReference>
<protein>
    <recommendedName>
        <fullName evidence="1">Spore protein YkvP/CgeB glycosyl transferase-like domain-containing protein</fullName>
    </recommendedName>
</protein>
<evidence type="ECO:0000259" key="1">
    <source>
        <dbReference type="Pfam" id="PF13524"/>
    </source>
</evidence>
<dbReference type="InterPro" id="IPR055259">
    <property type="entry name" value="YkvP/CgeB_Glyco_trans-like"/>
</dbReference>
<sequence length="325" mass="36701">MSVTFFLPEGEIPPDVLSLDVDRDWEWFRNAQQAWILQTCLRLRAVGDDVVLASTLPQAGVLVFYAAHKHLVRRLWTPQSRCLLVAVRGDRHEVDIGDVEILQNPRSAQPPRRIAMPHWPQPGLIARERSRGARLENVAFKGVRKNLHPELAGPEWEASVQGLGLNWQGPSAIGEDQKAPREWRDFRTADALIAVRPPRRDAYPGKPATKLINAWLAGVPAILGPESAYMALRESELDFLVAADANQALAALRLLKGDPARYRAMVENGQRRAREFDVAATTRRWQRLLFEELLPQATTLQRRLSPRWRRAVGLCRRLVGARAGR</sequence>
<reference evidence="2 3" key="1">
    <citation type="submission" date="2018-08" db="EMBL/GenBank/DDBJ databases">
        <title>Wenzhouxiangella salilacus sp. nov., a novel bacterium isolated from a saline lake in Xinjiang Province, China.</title>
        <authorList>
            <person name="Han S."/>
        </authorList>
    </citation>
    <scope>NUCLEOTIDE SEQUENCE [LARGE SCALE GENOMIC DNA]</scope>
    <source>
        <strain evidence="2 3">XDB06</strain>
    </source>
</reference>
<keyword evidence="3" id="KW-1185">Reference proteome</keyword>